<organism evidence="2 3">
    <name type="scientific">Sinocyclocheilus anshuiensis</name>
    <dbReference type="NCBI Taxonomy" id="1608454"/>
    <lineage>
        <taxon>Eukaryota</taxon>
        <taxon>Metazoa</taxon>
        <taxon>Chordata</taxon>
        <taxon>Craniata</taxon>
        <taxon>Vertebrata</taxon>
        <taxon>Euteleostomi</taxon>
        <taxon>Actinopterygii</taxon>
        <taxon>Neopterygii</taxon>
        <taxon>Teleostei</taxon>
        <taxon>Ostariophysi</taxon>
        <taxon>Cypriniformes</taxon>
        <taxon>Cyprinidae</taxon>
        <taxon>Cyprininae</taxon>
        <taxon>Sinocyclocheilus</taxon>
    </lineage>
</organism>
<evidence type="ECO:0000313" key="3">
    <source>
        <dbReference type="Proteomes" id="UP000472260"/>
    </source>
</evidence>
<dbReference type="InterPro" id="IPR036691">
    <property type="entry name" value="Endo/exonu/phosph_ase_sf"/>
</dbReference>
<proteinExistence type="predicted"/>
<keyword evidence="3" id="KW-1185">Reference proteome</keyword>
<dbReference type="SUPFAM" id="SSF56219">
    <property type="entry name" value="DNase I-like"/>
    <property type="match status" value="1"/>
</dbReference>
<protein>
    <recommendedName>
        <fullName evidence="1">Endonuclease/exonuclease/phosphatase domain-containing protein</fullName>
    </recommendedName>
</protein>
<dbReference type="InterPro" id="IPR005135">
    <property type="entry name" value="Endo/exonuclease/phosphatase"/>
</dbReference>
<dbReference type="Gene3D" id="3.60.10.10">
    <property type="entry name" value="Endonuclease/exonuclease/phosphatase"/>
    <property type="match status" value="1"/>
</dbReference>
<reference evidence="2" key="1">
    <citation type="submission" date="2025-08" db="UniProtKB">
        <authorList>
            <consortium name="Ensembl"/>
        </authorList>
    </citation>
    <scope>IDENTIFICATION</scope>
</reference>
<sequence length="436" mass="50135">TPLPGRAEGKTWPPTLVLWANKLMGMQTTTSSNMASDSGPSRLDGVQNITEEEQGCVPNRPATYDVVETKLPGRLTADASRIEQNCLRCTKSMKIGTWNVRGMDLGKLQVVKNEMDQMKIDILGISELHWIGRGFFQSGDHTIYYSGNDTVRRNGVAFIISKKVSRSVKSKLLNTSILQVYAPTAPTSAIDETIIEEFYAEVQEAMDETPKKYIIYVIGDFNTKVGSHVESHVMGSCDFGEHKDRLVQFCHENQLWITNTGFKQPKRHLYTWLAPDGIHRNQIDYILCSQKRKNPVLIAKTFPEADCMTDHQLLVMKAKLRWDRIKWDIATPRFLVDKMSPLYAIEVKNRFDALTLKEQQPDELWNDITTNIIEIAQQHVPYAKPTKWNNWLAEETIKIAETRRQTKVRGDRDETRRLNAEFQRAARKDKEEYWNK</sequence>
<dbReference type="CDD" id="cd09076">
    <property type="entry name" value="L1-EN"/>
    <property type="match status" value="1"/>
</dbReference>
<feature type="domain" description="Endonuclease/exonuclease/phosphatase" evidence="1">
    <location>
        <begin position="96"/>
        <end position="290"/>
    </location>
</feature>
<dbReference type="Ensembl" id="ENSSANT00000062974.1">
    <property type="protein sequence ID" value="ENSSANP00000059199.1"/>
    <property type="gene ID" value="ENSSANG00000029569.1"/>
</dbReference>
<dbReference type="AlphaFoldDB" id="A0A671PJP3"/>
<name>A0A671PJP3_9TELE</name>
<dbReference type="GO" id="GO:0003824">
    <property type="term" value="F:catalytic activity"/>
    <property type="evidence" value="ECO:0007669"/>
    <property type="project" value="InterPro"/>
</dbReference>
<dbReference type="Proteomes" id="UP000472260">
    <property type="component" value="Unassembled WGS sequence"/>
</dbReference>
<dbReference type="Pfam" id="PF03372">
    <property type="entry name" value="Exo_endo_phos"/>
    <property type="match status" value="1"/>
</dbReference>
<evidence type="ECO:0000259" key="1">
    <source>
        <dbReference type="Pfam" id="PF03372"/>
    </source>
</evidence>
<accession>A0A671PJP3</accession>
<reference evidence="2" key="2">
    <citation type="submission" date="2025-09" db="UniProtKB">
        <authorList>
            <consortium name="Ensembl"/>
        </authorList>
    </citation>
    <scope>IDENTIFICATION</scope>
</reference>
<evidence type="ECO:0000313" key="2">
    <source>
        <dbReference type="Ensembl" id="ENSSANP00000059199.1"/>
    </source>
</evidence>